<organism evidence="2 3">
    <name type="scientific">Candidatus Methanoplasma termitum</name>
    <dbReference type="NCBI Taxonomy" id="1577791"/>
    <lineage>
        <taxon>Archaea</taxon>
        <taxon>Methanobacteriati</taxon>
        <taxon>Thermoplasmatota</taxon>
        <taxon>Thermoplasmata</taxon>
        <taxon>Methanomassiliicoccales</taxon>
        <taxon>Methanomassiliicoccaceae</taxon>
        <taxon>Candidatus Methanoplasma</taxon>
    </lineage>
</organism>
<dbReference type="PANTHER" id="PTHR34301">
    <property type="entry name" value="DNA-BINDING PROTEIN-RELATED"/>
    <property type="match status" value="1"/>
</dbReference>
<dbReference type="KEGG" id="mear:Mpt1_c07390"/>
<dbReference type="GeneID" id="24818407"/>
<gene>
    <name evidence="2" type="ORF">Mpt1_c07390</name>
</gene>
<dbReference type="EMBL" id="CP010070">
    <property type="protein sequence ID" value="AIZ56622.1"/>
    <property type="molecule type" value="Genomic_DNA"/>
</dbReference>
<accession>A0A0A7LEB7</accession>
<dbReference type="HOGENOM" id="CLU_058580_0_0_2"/>
<sequence>MLRKDNPYSPGAGRKPVALVGRDVQIETWQAELERIEKGLDSRPLVLYGLRGIGKTVLLGKLHESAIEKGWLSIRIEANLTKSLRELVSSELEERLTEIISPSPGKKLLKALKTVTSFRAGIGLPGLFSFGIDLSGVQGSAADTGNTTGDIQRLFKDLSDACAEKNTGVSLLIDEAQDLSESDLAAVSELAHRASQDGWCFVLSLAGLPTLPGLLSKAKSYSERLYNFHRLEPLSESDAYLALTEPAKQNGVEWQKKAAMRVIELSVGYPYFLQEYGSECWLAAERSPIDRGAVEKAEPLVREHLDAGFFVARWDRTTNAQKEYLWAMASAGTKEISTKQISESLQMPTTALSSRRSELIKKGLIYAPKQGTVAFTVPLMDDFIKRQTEWGNDQ</sequence>
<dbReference type="STRING" id="1577791.Mpt1_c07390"/>
<reference evidence="2 3" key="1">
    <citation type="journal article" date="2014" name="Appl. Environ. Microbiol.">
        <title>Comparative Genome Analysis of 'Candidatus Methanoplasma termitum' Indicates a New Mode of Energy Metabolism in the Seventh Order of Methanogens.</title>
        <authorList>
            <person name="Lang K."/>
            <person name="Schuldes J."/>
            <person name="Klingl A."/>
            <person name="Poehlein A."/>
            <person name="Daniel R."/>
            <person name="Brune A."/>
        </authorList>
    </citation>
    <scope>NUCLEOTIDE SEQUENCE [LARGE SCALE GENOMIC DNA]</scope>
    <source>
        <strain evidence="3">Mpt1</strain>
    </source>
</reference>
<evidence type="ECO:0000259" key="1">
    <source>
        <dbReference type="Pfam" id="PF13191"/>
    </source>
</evidence>
<dbReference type="PANTHER" id="PTHR34301:SF8">
    <property type="entry name" value="ATPASE DOMAIN-CONTAINING PROTEIN"/>
    <property type="match status" value="1"/>
</dbReference>
<feature type="domain" description="Orc1-like AAA ATPase" evidence="1">
    <location>
        <begin position="19"/>
        <end position="197"/>
    </location>
</feature>
<dbReference type="Proteomes" id="UP000030787">
    <property type="component" value="Chromosome"/>
</dbReference>
<dbReference type="OrthoDB" id="358600at2157"/>
<dbReference type="SUPFAM" id="SSF52540">
    <property type="entry name" value="P-loop containing nucleoside triphosphate hydrolases"/>
    <property type="match status" value="1"/>
</dbReference>
<evidence type="ECO:0000313" key="3">
    <source>
        <dbReference type="Proteomes" id="UP000030787"/>
    </source>
</evidence>
<dbReference type="InterPro" id="IPR041664">
    <property type="entry name" value="AAA_16"/>
</dbReference>
<protein>
    <submittedName>
        <fullName evidence="2">Archaeal ATPase</fullName>
    </submittedName>
</protein>
<proteinExistence type="predicted"/>
<dbReference type="InterPro" id="IPR027417">
    <property type="entry name" value="P-loop_NTPase"/>
</dbReference>
<keyword evidence="3" id="KW-1185">Reference proteome</keyword>
<dbReference type="RefSeq" id="WP_048112282.1">
    <property type="nucleotide sequence ID" value="NZ_CP010070.1"/>
</dbReference>
<evidence type="ECO:0000313" key="2">
    <source>
        <dbReference type="EMBL" id="AIZ56622.1"/>
    </source>
</evidence>
<dbReference type="AlphaFoldDB" id="A0A0A7LEB7"/>
<name>A0A0A7LEB7_9ARCH</name>
<dbReference type="Pfam" id="PF13191">
    <property type="entry name" value="AAA_16"/>
    <property type="match status" value="1"/>
</dbReference>
<dbReference type="Gene3D" id="3.40.50.300">
    <property type="entry name" value="P-loop containing nucleotide triphosphate hydrolases"/>
    <property type="match status" value="1"/>
</dbReference>